<dbReference type="InterPro" id="IPR036393">
    <property type="entry name" value="AceGlu_kinase-like_sf"/>
</dbReference>
<dbReference type="Gene3D" id="3.30.2130.10">
    <property type="entry name" value="VC0802-like"/>
    <property type="match status" value="1"/>
</dbReference>
<comment type="similarity">
    <text evidence="2 10">Belongs to the aspartokinase family.</text>
</comment>
<dbReference type="HOGENOM" id="CLU_009116_6_0_0"/>
<dbReference type="InterPro" id="IPR005260">
    <property type="entry name" value="Asp_kin_monofn"/>
</dbReference>
<dbReference type="Pfam" id="PF00696">
    <property type="entry name" value="AA_kinase"/>
    <property type="match status" value="1"/>
</dbReference>
<dbReference type="EMBL" id="CP000804">
    <property type="protein sequence ID" value="ABU59062.1"/>
    <property type="molecule type" value="Genomic_DNA"/>
</dbReference>
<dbReference type="PIRSF" id="PIRSF000726">
    <property type="entry name" value="Asp_kin"/>
    <property type="match status" value="1"/>
</dbReference>
<comment type="pathway">
    <text evidence="1 11">Amino-acid biosynthesis; L-lysine biosynthesis via DAP pathway; (S)-tetrahydrodipicolinate from L-aspartate: step 1/4.</text>
</comment>
<dbReference type="OrthoDB" id="9799110at2"/>
<evidence type="ECO:0000313" key="14">
    <source>
        <dbReference type="Proteomes" id="UP000000263"/>
    </source>
</evidence>
<keyword evidence="7" id="KW-0220">Diaminopimelate biosynthesis</keyword>
<evidence type="ECO:0000256" key="8">
    <source>
        <dbReference type="ARBA" id="ARBA00047872"/>
    </source>
</evidence>
<evidence type="ECO:0000313" key="13">
    <source>
        <dbReference type="EMBL" id="ABU59062.1"/>
    </source>
</evidence>
<comment type="pathway">
    <text evidence="11">Amino-acid biosynthesis; L-threonine biosynthesis; L-threonine from L-aspartate: step 1/5.</text>
</comment>
<dbReference type="SUPFAM" id="SSF55021">
    <property type="entry name" value="ACT-like"/>
    <property type="match status" value="1"/>
</dbReference>
<dbReference type="InterPro" id="IPR045865">
    <property type="entry name" value="ACT-like_dom_sf"/>
</dbReference>
<evidence type="ECO:0000256" key="1">
    <source>
        <dbReference type="ARBA" id="ARBA00004766"/>
    </source>
</evidence>
<dbReference type="Proteomes" id="UP000000263">
    <property type="component" value="Chromosome"/>
</dbReference>
<evidence type="ECO:0000256" key="4">
    <source>
        <dbReference type="ARBA" id="ARBA00022741"/>
    </source>
</evidence>
<evidence type="ECO:0000256" key="10">
    <source>
        <dbReference type="RuleBase" id="RU003448"/>
    </source>
</evidence>
<name>A7NNC9_ROSCS</name>
<gene>
    <name evidence="13" type="ordered locus">Rcas_3005</name>
</gene>
<evidence type="ECO:0000256" key="6">
    <source>
        <dbReference type="ARBA" id="ARBA00022840"/>
    </source>
</evidence>
<dbReference type="PANTHER" id="PTHR21499:SF59">
    <property type="entry name" value="ASPARTOKINASE"/>
    <property type="match status" value="1"/>
</dbReference>
<dbReference type="KEGG" id="rca:Rcas_3005"/>
<dbReference type="UniPathway" id="UPA00034">
    <property type="reaction ID" value="UER00015"/>
</dbReference>
<dbReference type="GO" id="GO:0019877">
    <property type="term" value="P:diaminopimelate biosynthetic process"/>
    <property type="evidence" value="ECO:0007669"/>
    <property type="project" value="UniProtKB-KW"/>
</dbReference>
<dbReference type="Gene3D" id="3.40.1160.10">
    <property type="entry name" value="Acetylglutamate kinase-like"/>
    <property type="match status" value="1"/>
</dbReference>
<dbReference type="GO" id="GO:0009088">
    <property type="term" value="P:threonine biosynthetic process"/>
    <property type="evidence" value="ECO:0007669"/>
    <property type="project" value="UniProtKB-UniPathway"/>
</dbReference>
<organism evidence="13 14">
    <name type="scientific">Roseiflexus castenholzii (strain DSM 13941 / HLO8)</name>
    <dbReference type="NCBI Taxonomy" id="383372"/>
    <lineage>
        <taxon>Bacteria</taxon>
        <taxon>Bacillati</taxon>
        <taxon>Chloroflexota</taxon>
        <taxon>Chloroflexia</taxon>
        <taxon>Chloroflexales</taxon>
        <taxon>Roseiflexineae</taxon>
        <taxon>Roseiflexaceae</taxon>
        <taxon>Roseiflexus</taxon>
    </lineage>
</organism>
<accession>A7NNC9</accession>
<dbReference type="GO" id="GO:0009089">
    <property type="term" value="P:lysine biosynthetic process via diaminopimelate"/>
    <property type="evidence" value="ECO:0007669"/>
    <property type="project" value="UniProtKB-UniPathway"/>
</dbReference>
<dbReference type="NCBIfam" id="TIGR00657">
    <property type="entry name" value="asp_kinases"/>
    <property type="match status" value="1"/>
</dbReference>
<feature type="binding site" evidence="9">
    <location>
        <begin position="231"/>
        <end position="232"/>
    </location>
    <ligand>
        <name>ATP</name>
        <dbReference type="ChEBI" id="CHEBI:30616"/>
    </ligand>
</feature>
<dbReference type="RefSeq" id="WP_012121486.1">
    <property type="nucleotide sequence ID" value="NC_009767.1"/>
</dbReference>
<dbReference type="STRING" id="383372.Rcas_3005"/>
<dbReference type="GO" id="GO:0005829">
    <property type="term" value="C:cytosol"/>
    <property type="evidence" value="ECO:0007669"/>
    <property type="project" value="TreeGrafter"/>
</dbReference>
<dbReference type="UniPathway" id="UPA00050">
    <property type="reaction ID" value="UER00461"/>
</dbReference>
<keyword evidence="6 9" id="KW-0067">ATP-binding</keyword>
<dbReference type="EC" id="2.7.2.4" evidence="10"/>
<keyword evidence="11" id="KW-0028">Amino-acid biosynthesis</keyword>
<dbReference type="GO" id="GO:0004072">
    <property type="term" value="F:aspartate kinase activity"/>
    <property type="evidence" value="ECO:0007669"/>
    <property type="project" value="UniProtKB-EC"/>
</dbReference>
<comment type="pathway">
    <text evidence="11">Amino-acid biosynthesis; L-methionine biosynthesis via de novo pathway; L-homoserine from L-aspartate: step 1/3.</text>
</comment>
<dbReference type="PANTHER" id="PTHR21499">
    <property type="entry name" value="ASPARTATE KINASE"/>
    <property type="match status" value="1"/>
</dbReference>
<dbReference type="InterPro" id="IPR001048">
    <property type="entry name" value="Asp/Glu/Uridylate_kinase"/>
</dbReference>
<evidence type="ECO:0000256" key="2">
    <source>
        <dbReference type="ARBA" id="ARBA00010122"/>
    </source>
</evidence>
<dbReference type="GO" id="GO:0009090">
    <property type="term" value="P:homoserine biosynthetic process"/>
    <property type="evidence" value="ECO:0007669"/>
    <property type="project" value="TreeGrafter"/>
</dbReference>
<evidence type="ECO:0000256" key="9">
    <source>
        <dbReference type="PIRSR" id="PIRSR000726-1"/>
    </source>
</evidence>
<evidence type="ECO:0000256" key="3">
    <source>
        <dbReference type="ARBA" id="ARBA00022679"/>
    </source>
</evidence>
<keyword evidence="3 10" id="KW-0808">Transferase</keyword>
<dbReference type="UniPathway" id="UPA00051">
    <property type="reaction ID" value="UER00462"/>
</dbReference>
<comment type="catalytic activity">
    <reaction evidence="8 10">
        <text>L-aspartate + ATP = 4-phospho-L-aspartate + ADP</text>
        <dbReference type="Rhea" id="RHEA:23776"/>
        <dbReference type="ChEBI" id="CHEBI:29991"/>
        <dbReference type="ChEBI" id="CHEBI:30616"/>
        <dbReference type="ChEBI" id="CHEBI:57535"/>
        <dbReference type="ChEBI" id="CHEBI:456216"/>
        <dbReference type="EC" id="2.7.2.4"/>
    </reaction>
</comment>
<proteinExistence type="inferred from homology"/>
<evidence type="ECO:0000256" key="11">
    <source>
        <dbReference type="RuleBase" id="RU004249"/>
    </source>
</evidence>
<dbReference type="GO" id="GO:0005524">
    <property type="term" value="F:ATP binding"/>
    <property type="evidence" value="ECO:0007669"/>
    <property type="project" value="UniProtKB-KW"/>
</dbReference>
<feature type="domain" description="Aspartate/glutamate/uridylate kinase" evidence="12">
    <location>
        <begin position="1"/>
        <end position="288"/>
    </location>
</feature>
<keyword evidence="5 10" id="KW-0418">Kinase</keyword>
<evidence type="ECO:0000256" key="7">
    <source>
        <dbReference type="ARBA" id="ARBA00022915"/>
    </source>
</evidence>
<keyword evidence="4 9" id="KW-0547">Nucleotide-binding</keyword>
<keyword evidence="14" id="KW-1185">Reference proteome</keyword>
<reference evidence="13 14" key="1">
    <citation type="submission" date="2007-08" db="EMBL/GenBank/DDBJ databases">
        <title>Complete sequence of Roseiflexus castenholzii DSM 13941.</title>
        <authorList>
            <consortium name="US DOE Joint Genome Institute"/>
            <person name="Copeland A."/>
            <person name="Lucas S."/>
            <person name="Lapidus A."/>
            <person name="Barry K."/>
            <person name="Glavina del Rio T."/>
            <person name="Dalin E."/>
            <person name="Tice H."/>
            <person name="Pitluck S."/>
            <person name="Thompson L.S."/>
            <person name="Brettin T."/>
            <person name="Bruce D."/>
            <person name="Detter J.C."/>
            <person name="Han C."/>
            <person name="Tapia R."/>
            <person name="Schmutz J."/>
            <person name="Larimer F."/>
            <person name="Land M."/>
            <person name="Hauser L."/>
            <person name="Kyrpides N."/>
            <person name="Mikhailova N."/>
            <person name="Bryant D.A."/>
            <person name="Hanada S."/>
            <person name="Tsukatani Y."/>
            <person name="Richardson P."/>
        </authorList>
    </citation>
    <scope>NUCLEOTIDE SEQUENCE [LARGE SCALE GENOMIC DNA]</scope>
    <source>
        <strain evidence="14">DSM 13941 / HLO8</strain>
    </source>
</reference>
<protein>
    <recommendedName>
        <fullName evidence="10">Aspartokinase</fullName>
        <ecNumber evidence="10">2.7.2.4</ecNumber>
    </recommendedName>
</protein>
<dbReference type="eggNOG" id="COG0527">
    <property type="taxonomic scope" value="Bacteria"/>
</dbReference>
<evidence type="ECO:0000259" key="12">
    <source>
        <dbReference type="Pfam" id="PF00696"/>
    </source>
</evidence>
<sequence>MVVMKFGAAAVSDASRINDLVRVVRHAVDEGQALIVVCTAMPEVTNLLIGAARAAARGNLATAEQARRALWQRHRTLAERLVADEWERETLYQSWADLLKSFDRIVRALATLGEHSPRSSDAIAAIGERFIGLLLAVALRRAGVAAQLIDGAELIVTDDHFGNARPLPEETAKRARARLLPLAQSRIVPVVTGYIGATRQHLTTTLGRGGGDYSATLIAAALDADEVVLWTDVAGILTADPKLAPEARTLPELSYLEAAEIATLGAEVLHPRTLTPLAHRNIPLHIRNLAQPDMPGTRVVAEPCISSDTARTIISAPAISLIEIAMSPLAAAELGWAPELAVRVLAELTNCGIEVLTFAQSFSERSLLLAVRTADVEYAYERIETCLLPERENQALRTISLRSPVALVAVLSAPGSAYLAPRALASLARVQATVLAMVHGNASHHLSFIVPEEEMGSVVRALHRDLMMG</sequence>
<dbReference type="InterPro" id="IPR001341">
    <property type="entry name" value="Asp_kinase"/>
</dbReference>
<dbReference type="SUPFAM" id="SSF53633">
    <property type="entry name" value="Carbamate kinase-like"/>
    <property type="match status" value="1"/>
</dbReference>
<evidence type="ECO:0000256" key="5">
    <source>
        <dbReference type="ARBA" id="ARBA00022777"/>
    </source>
</evidence>
<dbReference type="AlphaFoldDB" id="A7NNC9"/>